<feature type="domain" description="AAA" evidence="1">
    <location>
        <begin position="124"/>
        <end position="318"/>
    </location>
</feature>
<reference evidence="2 3" key="1">
    <citation type="submission" date="2016-02" db="EMBL/GenBank/DDBJ databases">
        <title>Genome sequence of Clostridium tepidiprofundi DSM 19306.</title>
        <authorList>
            <person name="Poehlein A."/>
            <person name="Daniel R."/>
        </authorList>
    </citation>
    <scope>NUCLEOTIDE SEQUENCE [LARGE SCALE GENOMIC DNA]</scope>
    <source>
        <strain evidence="2 3">DSM 19306</strain>
    </source>
</reference>
<dbReference type="AlphaFoldDB" id="A0A151ASN4"/>
<dbReference type="EMBL" id="LTBA01000060">
    <property type="protein sequence ID" value="KYH30636.1"/>
    <property type="molecule type" value="Genomic_DNA"/>
</dbReference>
<sequence length="806" mass="95412">MHKINIGKDFENALKEKYIRNNSKEWVEVYISNMNLIDITIVSNNIENRKEFNNFINEYIKNINKKYESNYKKGLIRKFTVEKAEEYEITKSNKKIEKPNTLLEAIEYVNNPYKIEESNAFHSDVISFYSYKGGVGRTLAIVHTAYLLAQKGKNVLLIDLDIEAPSLHNIFKKEVSSLKFGLIDYLYNKIFYLDEDNKIKFNDIYAKVDSGENQSFNGNLYVIPAGKISNDYIFKLSKIQPESVSKRNYLNDLIANIENKNNLNLDMVLIDSRTGLNQWGAISLLDVSDKVIFFTYPNNENIEGTKTLIELVTQIKEDNLTVVFSRGDTNGKEKANELFESLKLEQEYLEISYDSDIAIANIFPIDKMLERCEPIATLLLEQEKININKKYLEYKGHKKLLDALDKHFRLNNSIMDITPQEKQIEEENIYLVLLKNKELLDYTSNKLRERNKFIYLYEKETDLLGIPEQINIMCDNSDIIRNFVDKRAWIIIWLSYILYTINTQTEFEGITPLKGKEFNNYIEYLYNIKNNNECNDKFFDAINKIFQNALSGDKLLIKNLFMNTYSYKEVKEYVGYKESYKQKIFMIIKGFEWIKYDNISTCLEALKKIKIFFSENNILIDIKIFMVEDNYDKNKNFYDDFKSNTLYLEWKKKDIGNIIKGILNKNKTIFSDYMYLLSNYKEIDQFMSLLEDFDSLKKLHKIHSYKEFYTNKQNKFDKEFEDIEIKYDMDALLELFWGKRIKSGKFSKETSQWFFEKLKEKDSVNPLAVYNLIKDAIKIELFEHKNKENNCTDRLISFETLKKLFE</sequence>
<dbReference type="PANTHER" id="PTHR13696:SF52">
    <property type="entry name" value="PARA FAMILY PROTEIN CT_582"/>
    <property type="match status" value="1"/>
</dbReference>
<dbReference type="STRING" id="1121338.CLTEP_25330"/>
<dbReference type="RefSeq" id="WP_066827226.1">
    <property type="nucleotide sequence ID" value="NZ_LTBA01000060.1"/>
</dbReference>
<dbReference type="InterPro" id="IPR027417">
    <property type="entry name" value="P-loop_NTPase"/>
</dbReference>
<accession>A0A151ASN4</accession>
<dbReference type="Pfam" id="PF13614">
    <property type="entry name" value="AAA_31"/>
    <property type="match status" value="1"/>
</dbReference>
<comment type="caution">
    <text evidence="2">The sequence shown here is derived from an EMBL/GenBank/DDBJ whole genome shotgun (WGS) entry which is preliminary data.</text>
</comment>
<evidence type="ECO:0000313" key="2">
    <source>
        <dbReference type="EMBL" id="KYH30636.1"/>
    </source>
</evidence>
<dbReference type="PANTHER" id="PTHR13696">
    <property type="entry name" value="P-LOOP CONTAINING NUCLEOSIDE TRIPHOSPHATE HYDROLASE"/>
    <property type="match status" value="1"/>
</dbReference>
<dbReference type="Proteomes" id="UP000075531">
    <property type="component" value="Unassembled WGS sequence"/>
</dbReference>
<keyword evidence="2" id="KW-0132">Cell division</keyword>
<evidence type="ECO:0000313" key="3">
    <source>
        <dbReference type="Proteomes" id="UP000075531"/>
    </source>
</evidence>
<dbReference type="NCBIfam" id="NF047398">
    <property type="entry name" value="AAA_KGGVGR"/>
    <property type="match status" value="1"/>
</dbReference>
<dbReference type="PATRIC" id="fig|1121338.3.peg.2632"/>
<dbReference type="Gene3D" id="3.40.50.300">
    <property type="entry name" value="P-loop containing nucleotide triphosphate hydrolases"/>
    <property type="match status" value="1"/>
</dbReference>
<dbReference type="SUPFAM" id="SSF52540">
    <property type="entry name" value="P-loop containing nucleoside triphosphate hydrolases"/>
    <property type="match status" value="1"/>
</dbReference>
<keyword evidence="3" id="KW-1185">Reference proteome</keyword>
<dbReference type="GO" id="GO:0051301">
    <property type="term" value="P:cell division"/>
    <property type="evidence" value="ECO:0007669"/>
    <property type="project" value="UniProtKB-KW"/>
</dbReference>
<organism evidence="2 3">
    <name type="scientific">Clostridium tepidiprofundi DSM 19306</name>
    <dbReference type="NCBI Taxonomy" id="1121338"/>
    <lineage>
        <taxon>Bacteria</taxon>
        <taxon>Bacillati</taxon>
        <taxon>Bacillota</taxon>
        <taxon>Clostridia</taxon>
        <taxon>Eubacteriales</taxon>
        <taxon>Clostridiaceae</taxon>
        <taxon>Clostridium</taxon>
    </lineage>
</organism>
<name>A0A151ASN4_9CLOT</name>
<dbReference type="InterPro" id="IPR025669">
    <property type="entry name" value="AAA_dom"/>
</dbReference>
<dbReference type="InterPro" id="IPR050678">
    <property type="entry name" value="DNA_Partitioning_ATPase"/>
</dbReference>
<keyword evidence="2" id="KW-0131">Cell cycle</keyword>
<evidence type="ECO:0000259" key="1">
    <source>
        <dbReference type="Pfam" id="PF13614"/>
    </source>
</evidence>
<proteinExistence type="predicted"/>
<protein>
    <submittedName>
        <fullName evidence="2">Cell division inhibitor MinD</fullName>
    </submittedName>
</protein>
<gene>
    <name evidence="2" type="ORF">CLTEP_25330</name>
</gene>